<keyword evidence="2" id="KW-0732">Signal</keyword>
<feature type="domain" description="OmpA-like" evidence="3">
    <location>
        <begin position="300"/>
        <end position="413"/>
    </location>
</feature>
<feature type="signal peptide" evidence="2">
    <location>
        <begin position="1"/>
        <end position="25"/>
    </location>
</feature>
<sequence length="413" mass="46269">MKKINKYILSGALCTLCISNGFARAEGNAEPMDIRSNWYIEIGAGAQLLFSADASKLDFGKRITPSLSLTGGKWFSPYWGTRFQIQGYGFNGNSTTDGIYLNDPLNGGLIYGPNDPVRNESVIRPDGSYRHYLRYMNMHLDFQVSLANLVGGYKPERKWDIIPAVGLGYAHAFSYKGAPKVNAISTNFSLMGKYKLPKGFDLNLEVQSSLFPDQFDGRITGGMYESNCAVTLGVTYNFENRGFNIAGRKARKPRHSARKSRRVSYVQIINPEAAMRTVEVVKTVNDTVYKEVKVREEVPMKANEPLMLGSILFDINKTVPVRGQEITFVNIVKFLDENPKAKLRLTGYADQQTGTPEYNLRLSTKRGAAVKDILVEKYGIDRKRVEVQGVGTDAQPYEQNEWNRVVIVTAIHK</sequence>
<dbReference type="EMBL" id="AP023322">
    <property type="protein sequence ID" value="BCI63968.1"/>
    <property type="molecule type" value="Genomic_DNA"/>
</dbReference>
<dbReference type="KEGG" id="copr:Cop2CBH44_23210"/>
<dbReference type="GO" id="GO:0016020">
    <property type="term" value="C:membrane"/>
    <property type="evidence" value="ECO:0007669"/>
    <property type="project" value="UniProtKB-UniRule"/>
</dbReference>
<keyword evidence="1" id="KW-0472">Membrane</keyword>
<evidence type="ECO:0000259" key="3">
    <source>
        <dbReference type="PROSITE" id="PS51123"/>
    </source>
</evidence>
<evidence type="ECO:0000256" key="1">
    <source>
        <dbReference type="PROSITE-ProRule" id="PRU00473"/>
    </source>
</evidence>
<evidence type="ECO:0000313" key="4">
    <source>
        <dbReference type="EMBL" id="BCI63968.1"/>
    </source>
</evidence>
<dbReference type="PANTHER" id="PTHR30329">
    <property type="entry name" value="STATOR ELEMENT OF FLAGELLAR MOTOR COMPLEX"/>
    <property type="match status" value="1"/>
</dbReference>
<dbReference type="Pfam" id="PF00691">
    <property type="entry name" value="OmpA"/>
    <property type="match status" value="1"/>
</dbReference>
<dbReference type="Gene3D" id="3.30.1330.60">
    <property type="entry name" value="OmpA-like domain"/>
    <property type="match status" value="1"/>
</dbReference>
<dbReference type="AlphaFoldDB" id="A0A7G1I0L8"/>
<dbReference type="InterPro" id="IPR011250">
    <property type="entry name" value="OMP/PagP_B-barrel"/>
</dbReference>
<organism evidence="4 5">
    <name type="scientific">Coprobacter secundus subsp. similis</name>
    <dbReference type="NCBI Taxonomy" id="2751153"/>
    <lineage>
        <taxon>Bacteria</taxon>
        <taxon>Pseudomonadati</taxon>
        <taxon>Bacteroidota</taxon>
        <taxon>Bacteroidia</taxon>
        <taxon>Bacteroidales</taxon>
        <taxon>Barnesiellaceae</taxon>
        <taxon>Coprobacter</taxon>
    </lineage>
</organism>
<dbReference type="InterPro" id="IPR006665">
    <property type="entry name" value="OmpA-like"/>
</dbReference>
<reference evidence="5" key="1">
    <citation type="submission" date="2020-07" db="EMBL/GenBank/DDBJ databases">
        <title>Complete genome sequencing of Coprobacter sp. strain 2CBH44.</title>
        <authorList>
            <person name="Sakamoto M."/>
            <person name="Murakami T."/>
            <person name="Mori H."/>
        </authorList>
    </citation>
    <scope>NUCLEOTIDE SEQUENCE [LARGE SCALE GENOMIC DNA]</scope>
    <source>
        <strain evidence="5">2CBH44</strain>
    </source>
</reference>
<dbReference type="InterPro" id="IPR036737">
    <property type="entry name" value="OmpA-like_sf"/>
</dbReference>
<accession>A0A7G1I0L8</accession>
<dbReference type="SUPFAM" id="SSF103088">
    <property type="entry name" value="OmpA-like"/>
    <property type="match status" value="1"/>
</dbReference>
<feature type="chain" id="PRO_5028901093" evidence="2">
    <location>
        <begin position="26"/>
        <end position="413"/>
    </location>
</feature>
<name>A0A7G1I0L8_9BACT</name>
<protein>
    <submittedName>
        <fullName evidence="4">Membrane protein</fullName>
    </submittedName>
</protein>
<keyword evidence="5" id="KW-1185">Reference proteome</keyword>
<dbReference type="SUPFAM" id="SSF56925">
    <property type="entry name" value="OMPA-like"/>
    <property type="match status" value="1"/>
</dbReference>
<proteinExistence type="predicted"/>
<dbReference type="InterPro" id="IPR050330">
    <property type="entry name" value="Bact_OuterMem_StrucFunc"/>
</dbReference>
<evidence type="ECO:0000313" key="5">
    <source>
        <dbReference type="Proteomes" id="UP000594042"/>
    </source>
</evidence>
<dbReference type="Proteomes" id="UP000594042">
    <property type="component" value="Chromosome"/>
</dbReference>
<evidence type="ECO:0000256" key="2">
    <source>
        <dbReference type="SAM" id="SignalP"/>
    </source>
</evidence>
<dbReference type="CDD" id="cd07185">
    <property type="entry name" value="OmpA_C-like"/>
    <property type="match status" value="1"/>
</dbReference>
<dbReference type="RefSeq" id="WP_200754864.1">
    <property type="nucleotide sequence ID" value="NZ_AP023322.1"/>
</dbReference>
<dbReference type="PROSITE" id="PS51123">
    <property type="entry name" value="OMPA_2"/>
    <property type="match status" value="1"/>
</dbReference>
<gene>
    <name evidence="4" type="ORF">Cop2CBH44_23210</name>
</gene>
<dbReference type="PANTHER" id="PTHR30329:SF21">
    <property type="entry name" value="LIPOPROTEIN YIAD-RELATED"/>
    <property type="match status" value="1"/>
</dbReference>